<reference evidence="1 2" key="1">
    <citation type="journal article" date="2023" name="Hortic Res">
        <title>Pangenome of water caltrop reveals structural variations and asymmetric subgenome divergence after allopolyploidization.</title>
        <authorList>
            <person name="Zhang X."/>
            <person name="Chen Y."/>
            <person name="Wang L."/>
            <person name="Yuan Y."/>
            <person name="Fang M."/>
            <person name="Shi L."/>
            <person name="Lu R."/>
            <person name="Comes H.P."/>
            <person name="Ma Y."/>
            <person name="Chen Y."/>
            <person name="Huang G."/>
            <person name="Zhou Y."/>
            <person name="Zheng Z."/>
            <person name="Qiu Y."/>
        </authorList>
    </citation>
    <scope>NUCLEOTIDE SEQUENCE [LARGE SCALE GENOMIC DNA]</scope>
    <source>
        <tissue evidence="1">Roots</tissue>
    </source>
</reference>
<proteinExistence type="predicted"/>
<protein>
    <submittedName>
        <fullName evidence="1">Uncharacterized protein</fullName>
    </submittedName>
</protein>
<sequence length="100" mass="11494">MTSCMPCSLMYISSRLVARQYDTNTILPAHSILWKYLQFTIRSGSRLNCQSKRTYFNQVKGKAELDRVLDEYNVGDTVSLKIQRGSENLELPINLEEKSS</sequence>
<dbReference type="Proteomes" id="UP001345219">
    <property type="component" value="Chromosome 21"/>
</dbReference>
<evidence type="ECO:0000313" key="1">
    <source>
        <dbReference type="EMBL" id="KAK4750092.1"/>
    </source>
</evidence>
<organism evidence="1 2">
    <name type="scientific">Trapa incisa</name>
    <dbReference type="NCBI Taxonomy" id="236973"/>
    <lineage>
        <taxon>Eukaryota</taxon>
        <taxon>Viridiplantae</taxon>
        <taxon>Streptophyta</taxon>
        <taxon>Embryophyta</taxon>
        <taxon>Tracheophyta</taxon>
        <taxon>Spermatophyta</taxon>
        <taxon>Magnoliopsida</taxon>
        <taxon>eudicotyledons</taxon>
        <taxon>Gunneridae</taxon>
        <taxon>Pentapetalae</taxon>
        <taxon>rosids</taxon>
        <taxon>malvids</taxon>
        <taxon>Myrtales</taxon>
        <taxon>Lythraceae</taxon>
        <taxon>Trapa</taxon>
    </lineage>
</organism>
<comment type="caution">
    <text evidence="1">The sequence shown here is derived from an EMBL/GenBank/DDBJ whole genome shotgun (WGS) entry which is preliminary data.</text>
</comment>
<dbReference type="InterPro" id="IPR036034">
    <property type="entry name" value="PDZ_sf"/>
</dbReference>
<dbReference type="EMBL" id="JAXIOK010000018">
    <property type="protein sequence ID" value="KAK4750092.1"/>
    <property type="molecule type" value="Genomic_DNA"/>
</dbReference>
<keyword evidence="2" id="KW-1185">Reference proteome</keyword>
<evidence type="ECO:0000313" key="2">
    <source>
        <dbReference type="Proteomes" id="UP001345219"/>
    </source>
</evidence>
<dbReference type="AlphaFoldDB" id="A0AAN7PI53"/>
<dbReference type="Gene3D" id="2.30.42.10">
    <property type="match status" value="1"/>
</dbReference>
<gene>
    <name evidence="1" type="ORF">SAY87_027541</name>
</gene>
<accession>A0AAN7PI53</accession>
<name>A0AAN7PI53_9MYRT</name>